<protein>
    <recommendedName>
        <fullName evidence="1">Type ISP restriction-modification enzyme LLaBIII C-terminal specificity domain-containing protein</fullName>
    </recommendedName>
</protein>
<dbReference type="RefSeq" id="WP_034587823.1">
    <property type="nucleotide sequence ID" value="NZ_JRPE02000006.1"/>
</dbReference>
<proteinExistence type="predicted"/>
<evidence type="ECO:0000313" key="2">
    <source>
        <dbReference type="EMBL" id="TLD92493.1"/>
    </source>
</evidence>
<dbReference type="AlphaFoldDB" id="A0A4U8SZY2"/>
<keyword evidence="3" id="KW-1185">Reference proteome</keyword>
<dbReference type="InterPro" id="IPR041635">
    <property type="entry name" value="Type_ISP_LLaBIII_C"/>
</dbReference>
<dbReference type="Pfam" id="PF18135">
    <property type="entry name" value="Type_ISP_C"/>
    <property type="match status" value="1"/>
</dbReference>
<accession>A0A4U8SZY2</accession>
<reference evidence="2 3" key="1">
    <citation type="journal article" date="2014" name="Genome Announc.">
        <title>Draft genome sequences of eight enterohepatic helicobacter species isolated from both laboratory and wild rodents.</title>
        <authorList>
            <person name="Sheh A."/>
            <person name="Shen Z."/>
            <person name="Fox J.G."/>
        </authorList>
    </citation>
    <scope>NUCLEOTIDE SEQUENCE [LARGE SCALE GENOMIC DNA]</scope>
    <source>
        <strain evidence="2 3">MIT 96-1001</strain>
    </source>
</reference>
<gene>
    <name evidence="2" type="ORF">LS74_005490</name>
</gene>
<name>A0A4U8SZY2_9HELI</name>
<sequence>MNELESIGEPLYNDKNDKNLIIEKPSYNAESQRLFINKSLYFDKVDSRVWEYKIGGYQVLDKYLKSHKGEAIDFTYFQKIIQTLHKSLEIESRIATIELI</sequence>
<dbReference type="Proteomes" id="UP000029921">
    <property type="component" value="Unassembled WGS sequence"/>
</dbReference>
<dbReference type="EMBL" id="JRPE02000006">
    <property type="protein sequence ID" value="TLD92493.1"/>
    <property type="molecule type" value="Genomic_DNA"/>
</dbReference>
<organism evidence="2 3">
    <name type="scientific">Helicobacter magdeburgensis</name>
    <dbReference type="NCBI Taxonomy" id="471858"/>
    <lineage>
        <taxon>Bacteria</taxon>
        <taxon>Pseudomonadati</taxon>
        <taxon>Campylobacterota</taxon>
        <taxon>Epsilonproteobacteria</taxon>
        <taxon>Campylobacterales</taxon>
        <taxon>Helicobacteraceae</taxon>
        <taxon>Helicobacter</taxon>
    </lineage>
</organism>
<evidence type="ECO:0000259" key="1">
    <source>
        <dbReference type="Pfam" id="PF18135"/>
    </source>
</evidence>
<evidence type="ECO:0000313" key="3">
    <source>
        <dbReference type="Proteomes" id="UP000029921"/>
    </source>
</evidence>
<comment type="caution">
    <text evidence="2">The sequence shown here is derived from an EMBL/GenBank/DDBJ whole genome shotgun (WGS) entry which is preliminary data.</text>
</comment>
<feature type="domain" description="Type ISP restriction-modification enzyme LLaBIII C-terminal specificity" evidence="1">
    <location>
        <begin position="3"/>
        <end position="75"/>
    </location>
</feature>